<comment type="subcellular location">
    <subcellularLocation>
        <location evidence="1 7">Cell membrane</location>
        <topology evidence="1 7">Multi-pass membrane protein</topology>
    </subcellularLocation>
</comment>
<evidence type="ECO:0000256" key="2">
    <source>
        <dbReference type="ARBA" id="ARBA00022448"/>
    </source>
</evidence>
<comment type="similarity">
    <text evidence="7">Belongs to the binding-protein-dependent transport system permease family.</text>
</comment>
<dbReference type="Proteomes" id="UP000321304">
    <property type="component" value="Unassembled WGS sequence"/>
</dbReference>
<dbReference type="PROSITE" id="PS50928">
    <property type="entry name" value="ABC_TM1"/>
    <property type="match status" value="1"/>
</dbReference>
<evidence type="ECO:0000256" key="3">
    <source>
        <dbReference type="ARBA" id="ARBA00022475"/>
    </source>
</evidence>
<evidence type="ECO:0000313" key="9">
    <source>
        <dbReference type="EMBL" id="TWB87803.1"/>
    </source>
</evidence>
<dbReference type="PANTHER" id="PTHR30151:SF20">
    <property type="entry name" value="ABC TRANSPORTER PERMEASE PROTEIN HI_0355-RELATED"/>
    <property type="match status" value="1"/>
</dbReference>
<feature type="transmembrane region" description="Helical" evidence="7">
    <location>
        <begin position="69"/>
        <end position="93"/>
    </location>
</feature>
<proteinExistence type="inferred from homology"/>
<dbReference type="InterPro" id="IPR035906">
    <property type="entry name" value="MetI-like_sf"/>
</dbReference>
<feature type="transmembrane region" description="Helical" evidence="7">
    <location>
        <begin position="232"/>
        <end position="252"/>
    </location>
</feature>
<comment type="caution">
    <text evidence="9">The sequence shown here is derived from an EMBL/GenBank/DDBJ whole genome shotgun (WGS) entry which is preliminary data.</text>
</comment>
<gene>
    <name evidence="9" type="ORF">FBZ93_120101</name>
</gene>
<keyword evidence="5 7" id="KW-1133">Transmembrane helix</keyword>
<dbReference type="GO" id="GO:0005886">
    <property type="term" value="C:plasma membrane"/>
    <property type="evidence" value="ECO:0007669"/>
    <property type="project" value="UniProtKB-SubCell"/>
</dbReference>
<accession>A0A560KX46</accession>
<keyword evidence="6 7" id="KW-0472">Membrane</keyword>
<evidence type="ECO:0000256" key="6">
    <source>
        <dbReference type="ARBA" id="ARBA00023136"/>
    </source>
</evidence>
<evidence type="ECO:0000256" key="4">
    <source>
        <dbReference type="ARBA" id="ARBA00022692"/>
    </source>
</evidence>
<evidence type="ECO:0000256" key="1">
    <source>
        <dbReference type="ARBA" id="ARBA00004651"/>
    </source>
</evidence>
<sequence>MTQATATATDRPARSMKFPQSLTAAISFVILLAVAEIAISAFHVAPYIFPAPSAIAVRLAQDVQSGEVWMNVGITLLEVVLGFFAGAIAAVALGTAVARIRIVEVILLPYVLVIQTIPKIAIAPLFLIWFGFGLSAKVVSAALLAFFPIFVNVVSGLKDIDEKRIVLMRALRATPVQIFLKVRLPSMLPYFFAGMETGIVFAVLGALVGEYIGGSVGLGALVIQRQAAMDVAGVFSTLVFLSCMGVTLNGVVRVAKRRLVDW</sequence>
<dbReference type="AlphaFoldDB" id="A0A560KX46"/>
<dbReference type="CDD" id="cd06261">
    <property type="entry name" value="TM_PBP2"/>
    <property type="match status" value="1"/>
</dbReference>
<dbReference type="SUPFAM" id="SSF161098">
    <property type="entry name" value="MetI-like"/>
    <property type="match status" value="1"/>
</dbReference>
<reference evidence="9 10" key="1">
    <citation type="submission" date="2019-06" db="EMBL/GenBank/DDBJ databases">
        <title>Genomic Encyclopedia of Type Strains, Phase IV (KMG-V): Genome sequencing to study the core and pangenomes of soil and plant-associated prokaryotes.</title>
        <authorList>
            <person name="Whitman W."/>
        </authorList>
    </citation>
    <scope>NUCLEOTIDE SEQUENCE [LARGE SCALE GENOMIC DNA]</scope>
    <source>
        <strain evidence="9 10">BR 10355</strain>
    </source>
</reference>
<dbReference type="InterPro" id="IPR000515">
    <property type="entry name" value="MetI-like"/>
</dbReference>
<dbReference type="PANTHER" id="PTHR30151">
    <property type="entry name" value="ALKANE SULFONATE ABC TRANSPORTER-RELATED, MEMBRANE SUBUNIT"/>
    <property type="match status" value="1"/>
</dbReference>
<feature type="domain" description="ABC transmembrane type-1" evidence="8">
    <location>
        <begin position="68"/>
        <end position="250"/>
    </location>
</feature>
<name>A0A560KX46_9BRAD</name>
<keyword evidence="4 7" id="KW-0812">Transmembrane</keyword>
<dbReference type="RefSeq" id="WP_146992333.1">
    <property type="nucleotide sequence ID" value="NZ_VITY01000020.1"/>
</dbReference>
<dbReference type="EMBL" id="VITY01000020">
    <property type="protein sequence ID" value="TWB87803.1"/>
    <property type="molecule type" value="Genomic_DNA"/>
</dbReference>
<dbReference type="Gene3D" id="1.10.3720.10">
    <property type="entry name" value="MetI-like"/>
    <property type="match status" value="1"/>
</dbReference>
<feature type="transmembrane region" description="Helical" evidence="7">
    <location>
        <begin position="21"/>
        <end position="49"/>
    </location>
</feature>
<feature type="transmembrane region" description="Helical" evidence="7">
    <location>
        <begin position="105"/>
        <end position="132"/>
    </location>
</feature>
<evidence type="ECO:0000313" key="10">
    <source>
        <dbReference type="Proteomes" id="UP000321304"/>
    </source>
</evidence>
<keyword evidence="3" id="KW-1003">Cell membrane</keyword>
<dbReference type="OrthoDB" id="9792509at2"/>
<keyword evidence="10" id="KW-1185">Reference proteome</keyword>
<organism evidence="9 10">
    <name type="scientific">Bradyrhizobium macuxiense</name>
    <dbReference type="NCBI Taxonomy" id="1755647"/>
    <lineage>
        <taxon>Bacteria</taxon>
        <taxon>Pseudomonadati</taxon>
        <taxon>Pseudomonadota</taxon>
        <taxon>Alphaproteobacteria</taxon>
        <taxon>Hyphomicrobiales</taxon>
        <taxon>Nitrobacteraceae</taxon>
        <taxon>Bradyrhizobium</taxon>
    </lineage>
</organism>
<evidence type="ECO:0000259" key="8">
    <source>
        <dbReference type="PROSITE" id="PS50928"/>
    </source>
</evidence>
<dbReference type="GO" id="GO:0055085">
    <property type="term" value="P:transmembrane transport"/>
    <property type="evidence" value="ECO:0007669"/>
    <property type="project" value="InterPro"/>
</dbReference>
<feature type="transmembrane region" description="Helical" evidence="7">
    <location>
        <begin position="190"/>
        <end position="212"/>
    </location>
</feature>
<feature type="transmembrane region" description="Helical" evidence="7">
    <location>
        <begin position="138"/>
        <end position="157"/>
    </location>
</feature>
<keyword evidence="2 7" id="KW-0813">Transport</keyword>
<dbReference type="Pfam" id="PF00528">
    <property type="entry name" value="BPD_transp_1"/>
    <property type="match status" value="1"/>
</dbReference>
<evidence type="ECO:0000256" key="5">
    <source>
        <dbReference type="ARBA" id="ARBA00022989"/>
    </source>
</evidence>
<evidence type="ECO:0000256" key="7">
    <source>
        <dbReference type="RuleBase" id="RU363032"/>
    </source>
</evidence>
<protein>
    <submittedName>
        <fullName evidence="9">NitT/TauT family transport system permease protein</fullName>
    </submittedName>
</protein>